<accession>A0ACB8D916</accession>
<dbReference type="Proteomes" id="UP000821865">
    <property type="component" value="Chromosome 3"/>
</dbReference>
<keyword evidence="2" id="KW-1185">Reference proteome</keyword>
<reference evidence="1" key="1">
    <citation type="submission" date="2020-05" db="EMBL/GenBank/DDBJ databases">
        <title>Large-scale comparative analyses of tick genomes elucidate their genetic diversity and vector capacities.</title>
        <authorList>
            <person name="Jia N."/>
            <person name="Wang J."/>
            <person name="Shi W."/>
            <person name="Du L."/>
            <person name="Sun Y."/>
            <person name="Zhan W."/>
            <person name="Jiang J."/>
            <person name="Wang Q."/>
            <person name="Zhang B."/>
            <person name="Ji P."/>
            <person name="Sakyi L.B."/>
            <person name="Cui X."/>
            <person name="Yuan T."/>
            <person name="Jiang B."/>
            <person name="Yang W."/>
            <person name="Lam T.T.-Y."/>
            <person name="Chang Q."/>
            <person name="Ding S."/>
            <person name="Wang X."/>
            <person name="Zhu J."/>
            <person name="Ruan X."/>
            <person name="Zhao L."/>
            <person name="Wei J."/>
            <person name="Que T."/>
            <person name="Du C."/>
            <person name="Cheng J."/>
            <person name="Dai P."/>
            <person name="Han X."/>
            <person name="Huang E."/>
            <person name="Gao Y."/>
            <person name="Liu J."/>
            <person name="Shao H."/>
            <person name="Ye R."/>
            <person name="Li L."/>
            <person name="Wei W."/>
            <person name="Wang X."/>
            <person name="Wang C."/>
            <person name="Yang T."/>
            <person name="Huo Q."/>
            <person name="Li W."/>
            <person name="Guo W."/>
            <person name="Chen H."/>
            <person name="Zhou L."/>
            <person name="Ni X."/>
            <person name="Tian J."/>
            <person name="Zhou Y."/>
            <person name="Sheng Y."/>
            <person name="Liu T."/>
            <person name="Pan Y."/>
            <person name="Xia L."/>
            <person name="Li J."/>
            <person name="Zhao F."/>
            <person name="Cao W."/>
        </authorList>
    </citation>
    <scope>NUCLEOTIDE SEQUENCE</scope>
    <source>
        <strain evidence="1">Dsil-2018</strain>
    </source>
</reference>
<dbReference type="EMBL" id="CM023472">
    <property type="protein sequence ID" value="KAH7960990.1"/>
    <property type="molecule type" value="Genomic_DNA"/>
</dbReference>
<evidence type="ECO:0000313" key="2">
    <source>
        <dbReference type="Proteomes" id="UP000821865"/>
    </source>
</evidence>
<proteinExistence type="predicted"/>
<gene>
    <name evidence="1" type="ORF">HPB49_025577</name>
</gene>
<evidence type="ECO:0000313" key="1">
    <source>
        <dbReference type="EMBL" id="KAH7960990.1"/>
    </source>
</evidence>
<name>A0ACB8D916_DERSI</name>
<comment type="caution">
    <text evidence="1">The sequence shown here is derived from an EMBL/GenBank/DDBJ whole genome shotgun (WGS) entry which is preliminary data.</text>
</comment>
<sequence length="1149" mass="129424">MKYQLFSSTPSVRRMSAEKFTTEPVPPDLQPFVVLHKLSKNVITLLRSVPVLNKVSMKMYAEHVTVLLGTNGSGKSLILKIVSGLSRPHGGTVCVGSGYDVRKDLWHIRHLLGYCPQTDALLDELSIEENLFFFARLRRMGRRKAASEAQISLYEFQLFNRRKERVRHLKYSDRRRLQLAIAMVGSPAYLLLDEPTVGVDLETKHSLWEMILKARQRCGILLVTNSIEEAELLGDRIAIISQGDVACCGSSIYLRKRHGSGYRFPILMEEESDVSEVTAFIQRIRPSAEVYMERRRAVVYTIGYPGTTSLIDLLRELETNQKKLGITRIGVNAASLEDVMLRVHSEKSEFLMDDGAHSTMSRLDMQGRTQAVASTLFIRQVDALARKKFASGRRILGMHVILVSIQLVIVGFMVAYVSSHYPFVQMHRLHTVGNALDTLRVISVSKGRDFFLSLDFDRLSQEMHAVVLKVRLMVGALLPVAMALSISMRVFLPLQERKSEAKHLQLMTGLSPARYWTITFLIDMVYHVFTTLILLTPFFIPTRSDTVCQTFTYMGPFFSLIFMFGWSFVPITYLTSFMTDQRIAGYVTLVFSAFFFGSVTNSYMDMVGPSTVSKFRPSSWTSEISELLMVPLRLLPQYAVAHGASEVQASFSEHAACCRLHRALLWYICTVPLDSYPEAQRPFASRIMHCCQADCRNGSECVTMEPLRSSWNVLSSGWDLLMMFLSGILYLAAAVSLEKHLGLHHYLKPEPHLRHHVPTQLTNVETRHPSVTEEAEIVNKLITGRLPLVQEKTGDNPHHVTGLVVSELCLKTCGLGPLSFHVEQGEVFGIIGTEGSGRSSLLAAIAGEEALTKGSLLFNGASSTVNKAEYQRQIGYCPKNNPMVTRLTSHEMLQLIARLRGLPSTAIEEEVSFIEGKVGLRNVRDERVDKLRPCDKRKLSVGLALVGSPKLVILNECTREIDPMSRGRLFRCIEKMHSCAQTSMVFASHCLRECDSFCDRVAVLESGEFQVIGETSLLKEGCKQRFTVTVRLTKDKVQEGDYIKTVNRVMKEQFPSSLISDIRMDMLQYTVKDTAIPWSDVFVRMEKINDELNLEDYVVCEASLADVFLGFSHERKVVDFSGADMRIYSDSEPIEVFSDVPPTPTLLRQ</sequence>
<organism evidence="1 2">
    <name type="scientific">Dermacentor silvarum</name>
    <name type="common">Tick</name>
    <dbReference type="NCBI Taxonomy" id="543639"/>
    <lineage>
        <taxon>Eukaryota</taxon>
        <taxon>Metazoa</taxon>
        <taxon>Ecdysozoa</taxon>
        <taxon>Arthropoda</taxon>
        <taxon>Chelicerata</taxon>
        <taxon>Arachnida</taxon>
        <taxon>Acari</taxon>
        <taxon>Parasitiformes</taxon>
        <taxon>Ixodida</taxon>
        <taxon>Ixodoidea</taxon>
        <taxon>Ixodidae</taxon>
        <taxon>Rhipicephalinae</taxon>
        <taxon>Dermacentor</taxon>
    </lineage>
</organism>
<protein>
    <submittedName>
        <fullName evidence="1">Uncharacterized protein</fullName>
    </submittedName>
</protein>